<keyword evidence="1" id="KW-0732">Signal</keyword>
<name>A0A5C0ATB7_9BURK</name>
<proteinExistence type="predicted"/>
<reference evidence="2 3" key="1">
    <citation type="submission" date="2019-08" db="EMBL/GenBank/DDBJ databases">
        <title>Amphibian skin-associated Pigmentiphaga: genome sequence and occurrence across geography and hosts.</title>
        <authorList>
            <person name="Bletz M.C."/>
            <person name="Bunk B."/>
            <person name="Sproeer C."/>
            <person name="Biwer P."/>
            <person name="Reiter S."/>
            <person name="Rabemananjara F.C.E."/>
            <person name="Schulz S."/>
            <person name="Overmann J."/>
            <person name="Vences M."/>
        </authorList>
    </citation>
    <scope>NUCLEOTIDE SEQUENCE [LARGE SCALE GENOMIC DNA]</scope>
    <source>
        <strain evidence="2 3">Mada1488</strain>
    </source>
</reference>
<dbReference type="EMBL" id="CP043046">
    <property type="protein sequence ID" value="QEI05582.1"/>
    <property type="molecule type" value="Genomic_DNA"/>
</dbReference>
<accession>A0A5C0ATB7</accession>
<organism evidence="2 3">
    <name type="scientific">Pigmentiphaga aceris</name>
    <dbReference type="NCBI Taxonomy" id="1940612"/>
    <lineage>
        <taxon>Bacteria</taxon>
        <taxon>Pseudomonadati</taxon>
        <taxon>Pseudomonadota</taxon>
        <taxon>Betaproteobacteria</taxon>
        <taxon>Burkholderiales</taxon>
        <taxon>Alcaligenaceae</taxon>
        <taxon>Pigmentiphaga</taxon>
    </lineage>
</organism>
<dbReference type="OrthoDB" id="8926484at2"/>
<evidence type="ECO:0000313" key="3">
    <source>
        <dbReference type="Proteomes" id="UP000325161"/>
    </source>
</evidence>
<dbReference type="AlphaFoldDB" id="A0A5C0ATB7"/>
<dbReference type="KEGG" id="pacr:FXN63_06800"/>
<sequence>MGLTAKFLAATAIALGLSTQPLLAQTTMSANDLPVEQTQGDVRYRTGGIGLDESTAFKSAIGKHSAALVFTSHSGGANEYLADVPVTITDARGREVLRVAAGPYLLIDLPAGNYTATASYQDQTLTRKFSVGARKGNRVSFDWRR</sequence>
<evidence type="ECO:0000256" key="1">
    <source>
        <dbReference type="SAM" id="SignalP"/>
    </source>
</evidence>
<dbReference type="Proteomes" id="UP000325161">
    <property type="component" value="Chromosome"/>
</dbReference>
<protein>
    <submittedName>
        <fullName evidence="2">T9SS type A sorting domain-containing protein</fullName>
    </submittedName>
</protein>
<evidence type="ECO:0000313" key="2">
    <source>
        <dbReference type="EMBL" id="QEI05582.1"/>
    </source>
</evidence>
<keyword evidence="3" id="KW-1185">Reference proteome</keyword>
<feature type="signal peptide" evidence="1">
    <location>
        <begin position="1"/>
        <end position="24"/>
    </location>
</feature>
<gene>
    <name evidence="2" type="ORF">FXN63_06800</name>
</gene>
<dbReference type="RefSeq" id="WP_148813934.1">
    <property type="nucleotide sequence ID" value="NZ_CP043046.1"/>
</dbReference>
<feature type="chain" id="PRO_5023087127" evidence="1">
    <location>
        <begin position="25"/>
        <end position="145"/>
    </location>
</feature>